<dbReference type="EMBL" id="GG657758">
    <property type="protein sequence ID" value="EFL37251.1"/>
    <property type="molecule type" value="Genomic_DNA"/>
</dbReference>
<reference evidence="4" key="1">
    <citation type="submission" date="2009-02" db="EMBL/GenBank/DDBJ databases">
        <title>Annotation of Streptomyces griseoflavus strain Tu4000.</title>
        <authorList>
            <consortium name="The Broad Institute Genome Sequencing Platform"/>
            <consortium name="Broad Institute Microbial Sequencing Center"/>
            <person name="Fischbach M."/>
            <person name="Godfrey P."/>
            <person name="Ward D."/>
            <person name="Young S."/>
            <person name="Zeng Q."/>
            <person name="Koehrsen M."/>
            <person name="Alvarado L."/>
            <person name="Berlin A.M."/>
            <person name="Bochicchio J."/>
            <person name="Borenstein D."/>
            <person name="Chapman S.B."/>
            <person name="Chen Z."/>
            <person name="Engels R."/>
            <person name="Freedman E."/>
            <person name="Gellesch M."/>
            <person name="Goldberg J."/>
            <person name="Griggs A."/>
            <person name="Gujja S."/>
            <person name="Heilman E.R."/>
            <person name="Heiman D.I."/>
            <person name="Hepburn T.A."/>
            <person name="Howarth C."/>
            <person name="Jen D."/>
            <person name="Larson L."/>
            <person name="Lewis B."/>
            <person name="Mehta T."/>
            <person name="Park D."/>
            <person name="Pearson M."/>
            <person name="Richards J."/>
            <person name="Roberts A."/>
            <person name="Saif S."/>
            <person name="Shea T.D."/>
            <person name="Shenoy N."/>
            <person name="Sisk P."/>
            <person name="Stolte C."/>
            <person name="Sykes S.N."/>
            <person name="Thomson T."/>
            <person name="Walk T."/>
            <person name="White J."/>
            <person name="Yandava C."/>
            <person name="Straight P."/>
            <person name="Clardy J."/>
            <person name="Hung D."/>
            <person name="Kolter R."/>
            <person name="Mekalanos J."/>
            <person name="Walker S."/>
            <person name="Walsh C.T."/>
            <person name="Wieland-Brown L.C."/>
            <person name="Haas B."/>
            <person name="Nusbaum C."/>
            <person name="Birren B."/>
        </authorList>
    </citation>
    <scope>NUCLEOTIDE SEQUENCE [LARGE SCALE GENOMIC DNA]</scope>
    <source>
        <strain evidence="4">Tu4000</strain>
    </source>
</reference>
<keyword evidence="2" id="KW-1133">Transmembrane helix</keyword>
<feature type="region of interest" description="Disordered" evidence="1">
    <location>
        <begin position="1"/>
        <end position="54"/>
    </location>
</feature>
<dbReference type="InterPro" id="IPR005804">
    <property type="entry name" value="FA_desaturase_dom"/>
</dbReference>
<organism evidence="4 5">
    <name type="scientific">Streptomyces griseoflavus Tu4000</name>
    <dbReference type="NCBI Taxonomy" id="467200"/>
    <lineage>
        <taxon>Bacteria</taxon>
        <taxon>Bacillati</taxon>
        <taxon>Actinomycetota</taxon>
        <taxon>Actinomycetes</taxon>
        <taxon>Kitasatosporales</taxon>
        <taxon>Streptomycetaceae</taxon>
        <taxon>Streptomyces</taxon>
    </lineage>
</organism>
<evidence type="ECO:0000313" key="5">
    <source>
        <dbReference type="Proteomes" id="UP000002968"/>
    </source>
</evidence>
<dbReference type="InterPro" id="IPR012171">
    <property type="entry name" value="Fatty_acid_desaturase"/>
</dbReference>
<proteinExistence type="predicted"/>
<dbReference type="Pfam" id="PF00487">
    <property type="entry name" value="FA_desaturase"/>
    <property type="match status" value="1"/>
</dbReference>
<evidence type="ECO:0000313" key="4">
    <source>
        <dbReference type="EMBL" id="EFL37251.1"/>
    </source>
</evidence>
<dbReference type="PANTHER" id="PTHR19353:SF19">
    <property type="entry name" value="DELTA(5) FATTY ACID DESATURASE C-RELATED"/>
    <property type="match status" value="1"/>
</dbReference>
<feature type="domain" description="Fatty acid desaturase" evidence="3">
    <location>
        <begin position="105"/>
        <end position="338"/>
    </location>
</feature>
<name>D9Y0V3_9ACTN</name>
<feature type="transmembrane region" description="Helical" evidence="2">
    <location>
        <begin position="231"/>
        <end position="256"/>
    </location>
</feature>
<feature type="compositionally biased region" description="Low complexity" evidence="1">
    <location>
        <begin position="10"/>
        <end position="21"/>
    </location>
</feature>
<dbReference type="Proteomes" id="UP000002968">
    <property type="component" value="Unassembled WGS sequence"/>
</dbReference>
<dbReference type="STRING" id="467200.SSRG_00055"/>
<keyword evidence="5" id="KW-1185">Reference proteome</keyword>
<evidence type="ECO:0000259" key="3">
    <source>
        <dbReference type="Pfam" id="PF00487"/>
    </source>
</evidence>
<sequence>MLRRARQRQAARAARPAGARRSTAPLSSAPRRLENLMGSPAAGRTRNGTGASGPVRKALGQQLIADLEKLCGRPTIGLRDVAWDLMAIAAAAIAGHLVGHVAGPLLAVCYIGVRQRHLSNLGHECVHSKLMATRRANRIVGYLLTGLLGEGFEPYRSSHYVHHAKLGSDDDPMFQSYRAGNIRAAGRAPSRRAFVLRVIVRNALWRLPKTAVLTLLTRAPGETWRALAARAVLWAGVVAALWPVGGVPYLLLYWLLPLVLARPVVTWITDLGNHAGLIENGDTLLQTRGWTSHWLTRHLLGGHLDDMFHPIHHWCPQIPWRRLPEARALAAEHLPRFGEVPWCSGYFFRRRATPDQPCVIEDIITRLAAPAACTPARHASAA</sequence>
<keyword evidence="2" id="KW-0472">Membrane</keyword>
<keyword evidence="2" id="KW-0812">Transmembrane</keyword>
<accession>D9Y0V3</accession>
<dbReference type="GO" id="GO:0016717">
    <property type="term" value="F:oxidoreductase activity, acting on paired donors, with oxidation of a pair of donors resulting in the reduction of molecular oxygen to two molecules of water"/>
    <property type="evidence" value="ECO:0007669"/>
    <property type="project" value="TreeGrafter"/>
</dbReference>
<protein>
    <submittedName>
        <fullName evidence="4">Vegetative cell wall protein gp1</fullName>
    </submittedName>
</protein>
<dbReference type="HOGENOM" id="CLU_723442_0_0_11"/>
<evidence type="ECO:0000256" key="1">
    <source>
        <dbReference type="SAM" id="MobiDB-lite"/>
    </source>
</evidence>
<dbReference type="GO" id="GO:0016020">
    <property type="term" value="C:membrane"/>
    <property type="evidence" value="ECO:0007669"/>
    <property type="project" value="TreeGrafter"/>
</dbReference>
<dbReference type="PANTHER" id="PTHR19353">
    <property type="entry name" value="FATTY ACID DESATURASE 2"/>
    <property type="match status" value="1"/>
</dbReference>
<evidence type="ECO:0000256" key="2">
    <source>
        <dbReference type="SAM" id="Phobius"/>
    </source>
</evidence>
<dbReference type="AlphaFoldDB" id="D9Y0V3"/>
<dbReference type="GO" id="GO:0008610">
    <property type="term" value="P:lipid biosynthetic process"/>
    <property type="evidence" value="ECO:0007669"/>
    <property type="project" value="UniProtKB-ARBA"/>
</dbReference>
<dbReference type="eggNOG" id="COG3239">
    <property type="taxonomic scope" value="Bacteria"/>
</dbReference>
<gene>
    <name evidence="4" type="ORF">SSRG_00055</name>
</gene>